<gene>
    <name evidence="3" type="ORF">H8S18_10940</name>
</gene>
<protein>
    <submittedName>
        <fullName evidence="3">Uncharacterized protein</fullName>
    </submittedName>
</protein>
<proteinExistence type="predicted"/>
<keyword evidence="2" id="KW-0812">Transmembrane</keyword>
<comment type="caution">
    <text evidence="3">The sequence shown here is derived from an EMBL/GenBank/DDBJ whole genome shotgun (WGS) entry which is preliminary data.</text>
</comment>
<feature type="transmembrane region" description="Helical" evidence="2">
    <location>
        <begin position="145"/>
        <end position="166"/>
    </location>
</feature>
<feature type="coiled-coil region" evidence="1">
    <location>
        <begin position="3"/>
        <end position="54"/>
    </location>
</feature>
<dbReference type="EMBL" id="JACOON010000005">
    <property type="protein sequence ID" value="MBC5648853.1"/>
    <property type="molecule type" value="Genomic_DNA"/>
</dbReference>
<accession>A0ABR7EI69</accession>
<sequence length="167" mass="19462">MTRDMEEQEFERELEKLARQMNKLEELPDLIGEMKRQSRNMTEAESRMRGLVENSARLVSGMITILEAMQREQMQIRYSLLEKTGELKKRVDLYSEETNGRLAALERQQAENMRRTEEAQAALFEKLEKKEKAGQKKIRSGLRTVKVLVAVFGSAIAALLLLFHFWI</sequence>
<keyword evidence="4" id="KW-1185">Reference proteome</keyword>
<keyword evidence="2" id="KW-0472">Membrane</keyword>
<name>A0ABR7EI69_9FIRM</name>
<evidence type="ECO:0000313" key="3">
    <source>
        <dbReference type="EMBL" id="MBC5648853.1"/>
    </source>
</evidence>
<evidence type="ECO:0000256" key="1">
    <source>
        <dbReference type="SAM" id="Coils"/>
    </source>
</evidence>
<keyword evidence="1" id="KW-0175">Coiled coil</keyword>
<dbReference type="Proteomes" id="UP000606889">
    <property type="component" value="Unassembled WGS sequence"/>
</dbReference>
<evidence type="ECO:0000256" key="2">
    <source>
        <dbReference type="SAM" id="Phobius"/>
    </source>
</evidence>
<reference evidence="3 4" key="1">
    <citation type="submission" date="2020-08" db="EMBL/GenBank/DDBJ databases">
        <title>Genome public.</title>
        <authorList>
            <person name="Liu C."/>
            <person name="Sun Q."/>
        </authorList>
    </citation>
    <scope>NUCLEOTIDE SEQUENCE [LARGE SCALE GENOMIC DNA]</scope>
    <source>
        <strain evidence="3 4">NSJ-35</strain>
    </source>
</reference>
<feature type="coiled-coil region" evidence="1">
    <location>
        <begin position="102"/>
        <end position="133"/>
    </location>
</feature>
<dbReference type="RefSeq" id="WP_186858300.1">
    <property type="nucleotide sequence ID" value="NZ_JACOON010000005.1"/>
</dbReference>
<evidence type="ECO:0000313" key="4">
    <source>
        <dbReference type="Proteomes" id="UP000606889"/>
    </source>
</evidence>
<organism evidence="3 4">
    <name type="scientific">Christensenella tenuis</name>
    <dbReference type="NCBI Taxonomy" id="2763033"/>
    <lineage>
        <taxon>Bacteria</taxon>
        <taxon>Bacillati</taxon>
        <taxon>Bacillota</taxon>
        <taxon>Clostridia</taxon>
        <taxon>Christensenellales</taxon>
        <taxon>Christensenellaceae</taxon>
        <taxon>Christensenella</taxon>
    </lineage>
</organism>
<keyword evidence="2" id="KW-1133">Transmembrane helix</keyword>